<comment type="caution">
    <text evidence="4">The sequence shown here is derived from an EMBL/GenBank/DDBJ whole genome shotgun (WGS) entry which is preliminary data.</text>
</comment>
<dbReference type="RefSeq" id="WP_188108130.1">
    <property type="nucleotide sequence ID" value="NZ_JAANIH010000108.1"/>
</dbReference>
<dbReference type="Pfam" id="PF01361">
    <property type="entry name" value="Tautomerase"/>
    <property type="match status" value="1"/>
</dbReference>
<feature type="domain" description="4-oxalocrotonate tautomerase-like" evidence="3">
    <location>
        <begin position="55"/>
        <end position="115"/>
    </location>
</feature>
<dbReference type="InterPro" id="IPR006311">
    <property type="entry name" value="TAT_signal"/>
</dbReference>
<keyword evidence="5" id="KW-1185">Reference proteome</keyword>
<reference evidence="4 5" key="1">
    <citation type="journal article" date="2020" name="Arch. Microbiol.">
        <title>Bradyrhizobium campsiandrae sp. nov., a nitrogen-fixing bacterial strain isolated from a native leguminous tree from the Amazon adapted to flooded conditions.</title>
        <authorList>
            <person name="Cabral Michel D."/>
            <person name="Martins da Costa E."/>
            <person name="Azarias Guimaraes A."/>
            <person name="Soares de Carvalho T."/>
            <person name="Santos de Castro Caputo P."/>
            <person name="Willems A."/>
            <person name="de Souza Moreira F.M."/>
        </authorList>
    </citation>
    <scope>NUCLEOTIDE SEQUENCE [LARGE SCALE GENOMIC DNA]</scope>
    <source>
        <strain evidence="5">INPA 384B</strain>
    </source>
</reference>
<dbReference type="InterPro" id="IPR004370">
    <property type="entry name" value="4-OT-like_dom"/>
</dbReference>
<evidence type="ECO:0000259" key="3">
    <source>
        <dbReference type="Pfam" id="PF01361"/>
    </source>
</evidence>
<evidence type="ECO:0000313" key="5">
    <source>
        <dbReference type="Proteomes" id="UP000639516"/>
    </source>
</evidence>
<dbReference type="EMBL" id="JAATTO010000032">
    <property type="protein sequence ID" value="MBC9980915.1"/>
    <property type="molecule type" value="Genomic_DNA"/>
</dbReference>
<evidence type="ECO:0000313" key="4">
    <source>
        <dbReference type="EMBL" id="MBC9980915.1"/>
    </source>
</evidence>
<keyword evidence="1" id="KW-0413">Isomerase</keyword>
<feature type="region of interest" description="Disordered" evidence="2">
    <location>
        <begin position="1"/>
        <end position="21"/>
    </location>
</feature>
<protein>
    <submittedName>
        <fullName evidence="4">Tautomerase family protein</fullName>
    </submittedName>
</protein>
<dbReference type="PROSITE" id="PS51318">
    <property type="entry name" value="TAT"/>
    <property type="match status" value="1"/>
</dbReference>
<dbReference type="SUPFAM" id="SSF55331">
    <property type="entry name" value="Tautomerase/MIF"/>
    <property type="match status" value="1"/>
</dbReference>
<organism evidence="4 5">
    <name type="scientific">Bradyrhizobium campsiandrae</name>
    <dbReference type="NCBI Taxonomy" id="1729892"/>
    <lineage>
        <taxon>Bacteria</taxon>
        <taxon>Pseudomonadati</taxon>
        <taxon>Pseudomonadota</taxon>
        <taxon>Alphaproteobacteria</taxon>
        <taxon>Hyphomicrobiales</taxon>
        <taxon>Nitrobacteraceae</taxon>
        <taxon>Bradyrhizobium</taxon>
    </lineage>
</organism>
<name>A0ABR7UA12_9BRAD</name>
<sequence>MHPIKETNHSPERSKAADGSNRRDVLLTAIVAAGALAGAPVTQTEAAATGAFGAPLVEFHVPAGVLSPEQKRDMIKGVTDVLVGAMALPPDQIKKLWVQIFETAEAGWGAGGQVFVPRSK</sequence>
<evidence type="ECO:0000256" key="2">
    <source>
        <dbReference type="SAM" id="MobiDB-lite"/>
    </source>
</evidence>
<gene>
    <name evidence="4" type="ORF">HA482_22190</name>
</gene>
<proteinExistence type="predicted"/>
<dbReference type="Gene3D" id="3.30.429.10">
    <property type="entry name" value="Macrophage Migration Inhibitory Factor"/>
    <property type="match status" value="1"/>
</dbReference>
<evidence type="ECO:0000256" key="1">
    <source>
        <dbReference type="ARBA" id="ARBA00023235"/>
    </source>
</evidence>
<dbReference type="Proteomes" id="UP000639516">
    <property type="component" value="Unassembled WGS sequence"/>
</dbReference>
<accession>A0ABR7UA12</accession>
<dbReference type="InterPro" id="IPR014347">
    <property type="entry name" value="Tautomerase/MIF_sf"/>
</dbReference>